<keyword evidence="2" id="KW-0539">Nucleus</keyword>
<sequence>MFYSHTFLAKKSPLGTVWIAAHLQNKLRKSHVAVTDISSTVDCIIFPEVPIALRLSGHLLLGIVRIYSKKVDYLFHDCNDVLSQMRTMFASVHVNLPADADRATFQAVTLPDTFELDALELDLIYEDEAPDNHLRTLEQITLPDQIPVEGDPYVAFIISE</sequence>
<reference evidence="4" key="1">
    <citation type="submission" date="2020-02" db="EMBL/GenBank/DDBJ databases">
        <authorList>
            <person name="Scholz U."/>
            <person name="Mascher M."/>
            <person name="Fiebig A."/>
        </authorList>
    </citation>
    <scope>NUCLEOTIDE SEQUENCE</scope>
</reference>
<gene>
    <name evidence="4" type="ORF">SI8410_06009314</name>
</gene>
<protein>
    <recommendedName>
        <fullName evidence="3">Rad21/Rec8-like protein N-terminal domain-containing protein</fullName>
    </recommendedName>
</protein>
<proteinExistence type="predicted"/>
<comment type="subcellular location">
    <subcellularLocation>
        <location evidence="1">Nucleus</location>
    </subcellularLocation>
</comment>
<dbReference type="InterPro" id="IPR006910">
    <property type="entry name" value="Rad21_Rec8_N"/>
</dbReference>
<dbReference type="InterPro" id="IPR039781">
    <property type="entry name" value="Rad21/Rec8-like"/>
</dbReference>
<dbReference type="OrthoDB" id="10071381at2759"/>
<evidence type="ECO:0000256" key="1">
    <source>
        <dbReference type="ARBA" id="ARBA00004123"/>
    </source>
</evidence>
<dbReference type="GO" id="GO:0007062">
    <property type="term" value="P:sister chromatid cohesion"/>
    <property type="evidence" value="ECO:0007669"/>
    <property type="project" value="InterPro"/>
</dbReference>
<dbReference type="GO" id="GO:1990414">
    <property type="term" value="P:replication-born double-strand break repair via sister chromatid exchange"/>
    <property type="evidence" value="ECO:0007669"/>
    <property type="project" value="TreeGrafter"/>
</dbReference>
<keyword evidence="5" id="KW-1185">Reference proteome</keyword>
<dbReference type="PANTHER" id="PTHR12585:SF55">
    <property type="entry name" value="SISTER CHROMATID COHESION 1 PROTEIN 3"/>
    <property type="match status" value="1"/>
</dbReference>
<dbReference type="Proteomes" id="UP000663760">
    <property type="component" value="Chromosome 6"/>
</dbReference>
<organism evidence="4 5">
    <name type="scientific">Spirodela intermedia</name>
    <name type="common">Intermediate duckweed</name>
    <dbReference type="NCBI Taxonomy" id="51605"/>
    <lineage>
        <taxon>Eukaryota</taxon>
        <taxon>Viridiplantae</taxon>
        <taxon>Streptophyta</taxon>
        <taxon>Embryophyta</taxon>
        <taxon>Tracheophyta</taxon>
        <taxon>Spermatophyta</taxon>
        <taxon>Magnoliopsida</taxon>
        <taxon>Liliopsida</taxon>
        <taxon>Araceae</taxon>
        <taxon>Lemnoideae</taxon>
        <taxon>Spirodela</taxon>
    </lineage>
</organism>
<dbReference type="PANTHER" id="PTHR12585">
    <property type="entry name" value="SCC1 / RAD21 FAMILY MEMBER"/>
    <property type="match status" value="1"/>
</dbReference>
<evidence type="ECO:0000256" key="2">
    <source>
        <dbReference type="ARBA" id="ARBA00023242"/>
    </source>
</evidence>
<dbReference type="GO" id="GO:0003682">
    <property type="term" value="F:chromatin binding"/>
    <property type="evidence" value="ECO:0007669"/>
    <property type="project" value="TreeGrafter"/>
</dbReference>
<evidence type="ECO:0000259" key="3">
    <source>
        <dbReference type="Pfam" id="PF04825"/>
    </source>
</evidence>
<name>A0A7I8KLI3_SPIIN</name>
<dbReference type="Pfam" id="PF04825">
    <property type="entry name" value="Rad21_Rec8_N"/>
    <property type="match status" value="1"/>
</dbReference>
<accession>A0A7I8KLI3</accession>
<dbReference type="AlphaFoldDB" id="A0A7I8KLI3"/>
<dbReference type="GO" id="GO:0005634">
    <property type="term" value="C:nucleus"/>
    <property type="evidence" value="ECO:0007669"/>
    <property type="project" value="UniProtKB-SubCell"/>
</dbReference>
<dbReference type="EMBL" id="LR746269">
    <property type="protein sequence ID" value="CAA7398649.1"/>
    <property type="molecule type" value="Genomic_DNA"/>
</dbReference>
<evidence type="ECO:0000313" key="4">
    <source>
        <dbReference type="EMBL" id="CAA7398649.1"/>
    </source>
</evidence>
<evidence type="ECO:0000313" key="5">
    <source>
        <dbReference type="Proteomes" id="UP000663760"/>
    </source>
</evidence>
<dbReference type="GO" id="GO:0008278">
    <property type="term" value="C:cohesin complex"/>
    <property type="evidence" value="ECO:0007669"/>
    <property type="project" value="InterPro"/>
</dbReference>
<feature type="domain" description="Rad21/Rec8-like protein N-terminal" evidence="3">
    <location>
        <begin position="1"/>
        <end position="101"/>
    </location>
</feature>